<keyword evidence="2" id="KW-0732">Signal</keyword>
<comment type="caution">
    <text evidence="3">The sequence shown here is derived from an EMBL/GenBank/DDBJ whole genome shotgun (WGS) entry which is preliminary data.</text>
</comment>
<reference evidence="3 4" key="1">
    <citation type="submission" date="2012-01" db="EMBL/GenBank/DDBJ databases">
        <title>The Genome Sequence of Helcococcus kunzii ATCC 51366.</title>
        <authorList>
            <consortium name="The Broad Institute Genome Sequencing Platform"/>
            <person name="Earl A."/>
            <person name="Ward D."/>
            <person name="Feldgarden M."/>
            <person name="Gevers D."/>
            <person name="Huys G."/>
            <person name="Young S.K."/>
            <person name="Zeng Q."/>
            <person name="Gargeya S."/>
            <person name="Fitzgerald M."/>
            <person name="Haas B."/>
            <person name="Abouelleil A."/>
            <person name="Alvarado L."/>
            <person name="Arachchi H.M."/>
            <person name="Berlin A."/>
            <person name="Chapman S.B."/>
            <person name="Gearin G."/>
            <person name="Goldberg J."/>
            <person name="Griggs A."/>
            <person name="Gujja S."/>
            <person name="Hansen M."/>
            <person name="Heiman D."/>
            <person name="Howarth C."/>
            <person name="Larimer J."/>
            <person name="Lui A."/>
            <person name="MacDonald P.J.P."/>
            <person name="McCowen C."/>
            <person name="Montmayeur A."/>
            <person name="Murphy C."/>
            <person name="Neiman D."/>
            <person name="Pearson M."/>
            <person name="Priest M."/>
            <person name="Roberts A."/>
            <person name="Saif S."/>
            <person name="Shea T."/>
            <person name="Sisk P."/>
            <person name="Stolte C."/>
            <person name="Sykes S."/>
            <person name="Wortman J."/>
            <person name="Nusbaum C."/>
            <person name="Birren B."/>
        </authorList>
    </citation>
    <scope>NUCLEOTIDE SEQUENCE [LARGE SCALE GENOMIC DNA]</scope>
    <source>
        <strain evidence="3 4">ATCC 51366</strain>
    </source>
</reference>
<sequence>MKKIIALLLSLVLVFSISACGKNNDTAEEGDTVETVGDVESIEETNNQ</sequence>
<protein>
    <submittedName>
        <fullName evidence="3">Uncharacterized protein</fullName>
    </submittedName>
</protein>
<dbReference type="EMBL" id="AGEI01000024">
    <property type="protein sequence ID" value="EHR33225.1"/>
    <property type="molecule type" value="Genomic_DNA"/>
</dbReference>
<gene>
    <name evidence="3" type="ORF">HMPREF9709_01269</name>
</gene>
<organism evidence="3 4">
    <name type="scientific">Helcococcus kunzii ATCC 51366</name>
    <dbReference type="NCBI Taxonomy" id="883114"/>
    <lineage>
        <taxon>Bacteria</taxon>
        <taxon>Bacillati</taxon>
        <taxon>Bacillota</taxon>
        <taxon>Tissierellia</taxon>
        <taxon>Tissierellales</taxon>
        <taxon>Peptoniphilaceae</taxon>
        <taxon>Helcococcus</taxon>
    </lineage>
</organism>
<evidence type="ECO:0000256" key="2">
    <source>
        <dbReference type="SAM" id="SignalP"/>
    </source>
</evidence>
<dbReference type="RefSeq" id="WP_005398784.1">
    <property type="nucleotide sequence ID" value="NZ_JH601088.1"/>
</dbReference>
<dbReference type="PROSITE" id="PS51257">
    <property type="entry name" value="PROKAR_LIPOPROTEIN"/>
    <property type="match status" value="1"/>
</dbReference>
<name>H3NPJ7_9FIRM</name>
<keyword evidence="4" id="KW-1185">Reference proteome</keyword>
<feature type="signal peptide" evidence="2">
    <location>
        <begin position="1"/>
        <end position="21"/>
    </location>
</feature>
<dbReference type="Proteomes" id="UP000004191">
    <property type="component" value="Unassembled WGS sequence"/>
</dbReference>
<evidence type="ECO:0000313" key="3">
    <source>
        <dbReference type="EMBL" id="EHR33225.1"/>
    </source>
</evidence>
<accession>H3NPJ7</accession>
<evidence type="ECO:0000256" key="1">
    <source>
        <dbReference type="SAM" id="MobiDB-lite"/>
    </source>
</evidence>
<dbReference type="HOGENOM" id="CLU_3153555_0_0_9"/>
<proteinExistence type="predicted"/>
<dbReference type="AlphaFoldDB" id="H3NPJ7"/>
<evidence type="ECO:0000313" key="4">
    <source>
        <dbReference type="Proteomes" id="UP000004191"/>
    </source>
</evidence>
<dbReference type="GeneID" id="96999870"/>
<feature type="chain" id="PRO_5038345656" evidence="2">
    <location>
        <begin position="22"/>
        <end position="48"/>
    </location>
</feature>
<feature type="region of interest" description="Disordered" evidence="1">
    <location>
        <begin position="25"/>
        <end position="48"/>
    </location>
</feature>